<name>A0ACB5TKL1_CANBO</name>
<reference evidence="1" key="1">
    <citation type="submission" date="2023-04" db="EMBL/GenBank/DDBJ databases">
        <title>Candida boidinii NBRC 1967.</title>
        <authorList>
            <person name="Ichikawa N."/>
            <person name="Sato H."/>
            <person name="Tonouchi N."/>
        </authorList>
    </citation>
    <scope>NUCLEOTIDE SEQUENCE</scope>
    <source>
        <strain evidence="1">NBRC 1967</strain>
    </source>
</reference>
<sequence>MFDSSTATLVISLVISFVFLRWFMSSDQLTEGSAFGGENRRRRRSYTPSMIAQVQSIAPTLTREQIIYDLERTGDANETLNRFFTEGNLPLPPNSIHNTSTTVTTSSVSRGSSGTTSSKSESRILSGSKVKTVTHDDDDDMGFDFASKKREMILKARKRLSEKEGIEF</sequence>
<proteinExistence type="predicted"/>
<evidence type="ECO:0000313" key="2">
    <source>
        <dbReference type="Proteomes" id="UP001165101"/>
    </source>
</evidence>
<keyword evidence="2" id="KW-1185">Reference proteome</keyword>
<comment type="caution">
    <text evidence="1">The sequence shown here is derived from an EMBL/GenBank/DDBJ whole genome shotgun (WGS) entry which is preliminary data.</text>
</comment>
<dbReference type="EMBL" id="BSXV01000680">
    <property type="protein sequence ID" value="GME90156.1"/>
    <property type="molecule type" value="Genomic_DNA"/>
</dbReference>
<accession>A0ACB5TKL1</accession>
<organism evidence="1 2">
    <name type="scientific">Candida boidinii</name>
    <name type="common">Yeast</name>
    <dbReference type="NCBI Taxonomy" id="5477"/>
    <lineage>
        <taxon>Eukaryota</taxon>
        <taxon>Fungi</taxon>
        <taxon>Dikarya</taxon>
        <taxon>Ascomycota</taxon>
        <taxon>Saccharomycotina</taxon>
        <taxon>Pichiomycetes</taxon>
        <taxon>Pichiales</taxon>
        <taxon>Pichiaceae</taxon>
        <taxon>Ogataea</taxon>
        <taxon>Ogataea/Candida clade</taxon>
    </lineage>
</organism>
<gene>
    <name evidence="1" type="ORF">Cboi01_000172100</name>
</gene>
<evidence type="ECO:0000313" key="1">
    <source>
        <dbReference type="EMBL" id="GME90156.1"/>
    </source>
</evidence>
<dbReference type="Proteomes" id="UP001165101">
    <property type="component" value="Unassembled WGS sequence"/>
</dbReference>
<protein>
    <submittedName>
        <fullName evidence="1">Unnamed protein product</fullName>
    </submittedName>
</protein>